<dbReference type="InterPro" id="IPR017850">
    <property type="entry name" value="Alkaline_phosphatase_core_sf"/>
</dbReference>
<dbReference type="GO" id="GO:0016787">
    <property type="term" value="F:hydrolase activity"/>
    <property type="evidence" value="ECO:0007669"/>
    <property type="project" value="UniProtKB-ARBA"/>
</dbReference>
<dbReference type="PANTHER" id="PTHR10151:SF120">
    <property type="entry name" value="BIS(5'-ADENOSYL)-TRIPHOSPHATASE"/>
    <property type="match status" value="1"/>
</dbReference>
<dbReference type="PANTHER" id="PTHR10151">
    <property type="entry name" value="ECTONUCLEOTIDE PYROPHOSPHATASE/PHOSPHODIESTERASE"/>
    <property type="match status" value="1"/>
</dbReference>
<dbReference type="AlphaFoldDB" id="C5C0N5"/>
<sequence length="289" mass="30579">MRQHVLVLALDGVHAGILATCATPHLDGVAARGFARDIRIREGEPTISGPIWTSAMTGVPSATHGVRDNDLSRYTRREHPDVATILGDADPGLRTLVAAHWAPLVTGASGGPLFATGGYWPGDVGGVDAADERVTRHACDRLAAEDVAFAFVYFHLVDAVGHDVGTGEPYRAAIETTDARVGRVLDAVASRPSRGREEWTVIALTDHGHRPEGGHGGRSDDERAAWIRACGPGLREAAVRRDLTHEDVAAQALVTLGLPLPDQITGRALTACPTQRAAATRPTTQEDAT</sequence>
<evidence type="ECO:0000313" key="2">
    <source>
        <dbReference type="Proteomes" id="UP000007962"/>
    </source>
</evidence>
<gene>
    <name evidence="1" type="ordered locus">Bcav_3187</name>
</gene>
<dbReference type="STRING" id="471853.Bcav_3187"/>
<proteinExistence type="predicted"/>
<dbReference type="KEGG" id="bcv:Bcav_3187"/>
<dbReference type="SUPFAM" id="SSF53649">
    <property type="entry name" value="Alkaline phosphatase-like"/>
    <property type="match status" value="1"/>
</dbReference>
<accession>C5C0N5</accession>
<dbReference type="HOGENOM" id="CLU_068063_0_0_11"/>
<dbReference type="RefSeq" id="WP_015883671.1">
    <property type="nucleotide sequence ID" value="NC_012669.1"/>
</dbReference>
<protein>
    <submittedName>
        <fullName evidence="1">Type I phosphodiesterase/nucleotide pyrophosphatase</fullName>
    </submittedName>
</protein>
<dbReference type="eggNOG" id="COG1524">
    <property type="taxonomic scope" value="Bacteria"/>
</dbReference>
<dbReference type="Gene3D" id="3.40.720.10">
    <property type="entry name" value="Alkaline Phosphatase, subunit A"/>
    <property type="match status" value="2"/>
</dbReference>
<evidence type="ECO:0000313" key="1">
    <source>
        <dbReference type="EMBL" id="ACQ81431.1"/>
    </source>
</evidence>
<keyword evidence="2" id="KW-1185">Reference proteome</keyword>
<dbReference type="Proteomes" id="UP000007962">
    <property type="component" value="Chromosome"/>
</dbReference>
<name>C5C0N5_BEUC1</name>
<dbReference type="Pfam" id="PF01663">
    <property type="entry name" value="Phosphodiest"/>
    <property type="match status" value="1"/>
</dbReference>
<dbReference type="InterPro" id="IPR002591">
    <property type="entry name" value="Phosphodiest/P_Trfase"/>
</dbReference>
<organism evidence="1 2">
    <name type="scientific">Beutenbergia cavernae (strain ATCC BAA-8 / DSM 12333 / CCUG 43141 / JCM 11478 / NBRC 16432 / NCIMB 13614 / HKI 0122)</name>
    <dbReference type="NCBI Taxonomy" id="471853"/>
    <lineage>
        <taxon>Bacteria</taxon>
        <taxon>Bacillati</taxon>
        <taxon>Actinomycetota</taxon>
        <taxon>Actinomycetes</taxon>
        <taxon>Micrococcales</taxon>
        <taxon>Beutenbergiaceae</taxon>
        <taxon>Beutenbergia</taxon>
    </lineage>
</organism>
<dbReference type="EMBL" id="CP001618">
    <property type="protein sequence ID" value="ACQ81431.1"/>
    <property type="molecule type" value="Genomic_DNA"/>
</dbReference>
<reference evidence="1 2" key="1">
    <citation type="journal article" date="2009" name="Stand. Genomic Sci.">
        <title>Complete genome sequence of Beutenbergia cavernae type strain (HKI 0122).</title>
        <authorList>
            <person name="Land M."/>
            <person name="Pukall R."/>
            <person name="Abt B."/>
            <person name="Goker M."/>
            <person name="Rohde M."/>
            <person name="Glavina Del Rio T."/>
            <person name="Tice H."/>
            <person name="Copeland A."/>
            <person name="Cheng J.F."/>
            <person name="Lucas S."/>
            <person name="Chen F."/>
            <person name="Nolan M."/>
            <person name="Bruce D."/>
            <person name="Goodwin L."/>
            <person name="Pitluck S."/>
            <person name="Ivanova N."/>
            <person name="Mavromatis K."/>
            <person name="Ovchinnikova G."/>
            <person name="Pati A."/>
            <person name="Chen A."/>
            <person name="Palaniappan K."/>
            <person name="Hauser L."/>
            <person name="Chang Y.J."/>
            <person name="Jefferies C.C."/>
            <person name="Saunders E."/>
            <person name="Brettin T."/>
            <person name="Detter J.C."/>
            <person name="Han C."/>
            <person name="Chain P."/>
            <person name="Bristow J."/>
            <person name="Eisen J.A."/>
            <person name="Markowitz V."/>
            <person name="Hugenholtz P."/>
            <person name="Kyrpides N.C."/>
            <person name="Klenk H.P."/>
            <person name="Lapidus A."/>
        </authorList>
    </citation>
    <scope>NUCLEOTIDE SEQUENCE [LARGE SCALE GENOMIC DNA]</scope>
    <source>
        <strain evidence="2">ATCC BAA-8 / DSM 12333 / NBRC 16432</strain>
    </source>
</reference>